<dbReference type="Proteomes" id="UP000887576">
    <property type="component" value="Unplaced"/>
</dbReference>
<dbReference type="WBParaSite" id="JU765_v2.g7345.t2">
    <property type="protein sequence ID" value="JU765_v2.g7345.t2"/>
    <property type="gene ID" value="JU765_v2.g7345"/>
</dbReference>
<protein>
    <submittedName>
        <fullName evidence="2">Prospero domain-containing protein</fullName>
    </submittedName>
</protein>
<organism evidence="1 2">
    <name type="scientific">Panagrolaimus sp. JU765</name>
    <dbReference type="NCBI Taxonomy" id="591449"/>
    <lineage>
        <taxon>Eukaryota</taxon>
        <taxon>Metazoa</taxon>
        <taxon>Ecdysozoa</taxon>
        <taxon>Nematoda</taxon>
        <taxon>Chromadorea</taxon>
        <taxon>Rhabditida</taxon>
        <taxon>Tylenchina</taxon>
        <taxon>Panagrolaimomorpha</taxon>
        <taxon>Panagrolaimoidea</taxon>
        <taxon>Panagrolaimidae</taxon>
        <taxon>Panagrolaimus</taxon>
    </lineage>
</organism>
<evidence type="ECO:0000313" key="1">
    <source>
        <dbReference type="Proteomes" id="UP000887576"/>
    </source>
</evidence>
<sequence>MSSGGLAPQQPPVINPLPLFSELPVNPNPVSAFNGIFNNNFNFQQIFAAVSNSQRAKLKRCRQRVDAGEPRNTYQNQPKMNDFKRERSISAPSENGFNVKIGDYDSDSEDIPAKRMKTDDLLDDENSFAEADQKEIDDMLEQDDQQNDGEEGDELCHSNNSAMSNSSSRRKCFQPQRQMTGNNDLAEDPEFANETEVVDADETSVVGENGSRSPDLDDENDEVVQNSTPSNHPNYLLNMMNMLPPNLNNFNNSGTSKLQELLEVQRRIQMNNSEPNQKEQGPAEKLPSLSHLHQTQSQEVNQGLLRLMQSLKDEIGTVIEKVVADYRTREARAFMERMLKTVAFTTEMQQQMQDMKNQQQQRIAAAAASFLMPKSMNSMYNPPVSNVPTFSNPAMSNFLAAAAAANQNNSNTGCSNSIFPAPQTLANFSAIGNHLNNNPLLRPGNNLMDNSLKKKRSKVTDSLRVNKTGIVRDSSNSLPASERSSPLSNNYFPPTMVSHPLYNNTSFNQTDDIKEESAENSDSFSDCGPYDGNFSQNSRFSSTLTPIHLRKAKLMFFYTRYPSSALLKSYFPDIRFNKNNTAQLVKWFSNFREFFYMQMEKYAKQALAEGVEHRSQIVVTEDSEIYKTLNQHYNRNNLFPPPPRLRIVIEETLREFFTALQQGRDAEPSWKKAIYKIINQMDDPIPEHFKHPSFMNSLE</sequence>
<evidence type="ECO:0000313" key="2">
    <source>
        <dbReference type="WBParaSite" id="JU765_v2.g7345.t2"/>
    </source>
</evidence>
<name>A0AC34RIQ7_9BILA</name>
<proteinExistence type="predicted"/>
<accession>A0AC34RIQ7</accession>
<reference evidence="2" key="1">
    <citation type="submission" date="2022-11" db="UniProtKB">
        <authorList>
            <consortium name="WormBaseParasite"/>
        </authorList>
    </citation>
    <scope>IDENTIFICATION</scope>
</reference>